<evidence type="ECO:0000256" key="3">
    <source>
        <dbReference type="ARBA" id="ARBA00022741"/>
    </source>
</evidence>
<evidence type="ECO:0000256" key="5">
    <source>
        <dbReference type="ARBA" id="ARBA00022840"/>
    </source>
</evidence>
<accession>A0A5J5BNC8</accession>
<keyword evidence="3" id="KW-0547">Nucleotide-binding</keyword>
<dbReference type="GO" id="GO:0005524">
    <property type="term" value="F:ATP binding"/>
    <property type="evidence" value="ECO:0007669"/>
    <property type="project" value="UniProtKB-KW"/>
</dbReference>
<dbReference type="Pfam" id="PF00069">
    <property type="entry name" value="Pkinase"/>
    <property type="match status" value="1"/>
</dbReference>
<dbReference type="PANTHER" id="PTHR43895:SF28">
    <property type="entry name" value="CBL-INTERACTING SERINE_THREONINE-PROTEIN KINASE 15"/>
    <property type="match status" value="1"/>
</dbReference>
<name>A0A5J5BNC8_9ASTE</name>
<reference evidence="7 8" key="1">
    <citation type="submission" date="2019-09" db="EMBL/GenBank/DDBJ databases">
        <title>A chromosome-level genome assembly of the Chinese tupelo Nyssa sinensis.</title>
        <authorList>
            <person name="Yang X."/>
            <person name="Kang M."/>
            <person name="Yang Y."/>
            <person name="Xiong H."/>
            <person name="Wang M."/>
            <person name="Zhang Z."/>
            <person name="Wang Z."/>
            <person name="Wu H."/>
            <person name="Ma T."/>
            <person name="Liu J."/>
            <person name="Xi Z."/>
        </authorList>
    </citation>
    <scope>NUCLEOTIDE SEQUENCE [LARGE SCALE GENOMIC DNA]</scope>
    <source>
        <strain evidence="7">J267</strain>
        <tissue evidence="7">Leaf</tissue>
    </source>
</reference>
<organism evidence="7 8">
    <name type="scientific">Nyssa sinensis</name>
    <dbReference type="NCBI Taxonomy" id="561372"/>
    <lineage>
        <taxon>Eukaryota</taxon>
        <taxon>Viridiplantae</taxon>
        <taxon>Streptophyta</taxon>
        <taxon>Embryophyta</taxon>
        <taxon>Tracheophyta</taxon>
        <taxon>Spermatophyta</taxon>
        <taxon>Magnoliopsida</taxon>
        <taxon>eudicotyledons</taxon>
        <taxon>Gunneridae</taxon>
        <taxon>Pentapetalae</taxon>
        <taxon>asterids</taxon>
        <taxon>Cornales</taxon>
        <taxon>Nyssaceae</taxon>
        <taxon>Nyssa</taxon>
    </lineage>
</organism>
<evidence type="ECO:0000313" key="7">
    <source>
        <dbReference type="EMBL" id="KAA8544663.1"/>
    </source>
</evidence>
<evidence type="ECO:0000256" key="2">
    <source>
        <dbReference type="ARBA" id="ARBA00022679"/>
    </source>
</evidence>
<gene>
    <name evidence="7" type="ORF">F0562_019490</name>
</gene>
<evidence type="ECO:0000256" key="1">
    <source>
        <dbReference type="ARBA" id="ARBA00022527"/>
    </source>
</evidence>
<evidence type="ECO:0000256" key="4">
    <source>
        <dbReference type="ARBA" id="ARBA00022777"/>
    </source>
</evidence>
<dbReference type="SUPFAM" id="SSF56112">
    <property type="entry name" value="Protein kinase-like (PK-like)"/>
    <property type="match status" value="1"/>
</dbReference>
<sequence>MDSVVAAGTFDWNLAISADNDCCENGKIKVLDFGLSTLAKSKHQDGLLHITDGTSAYVAPEVNCRKGYEDSKADVWSCEVILYVLLVGKSALTRAACCERERAFVCESTINGRREDS</sequence>
<dbReference type="Gene3D" id="1.10.510.10">
    <property type="entry name" value="Transferase(Phosphotransferase) domain 1"/>
    <property type="match status" value="1"/>
</dbReference>
<dbReference type="PANTHER" id="PTHR43895">
    <property type="entry name" value="CALCIUM/CALMODULIN-DEPENDENT PROTEIN KINASE KINASE-RELATED"/>
    <property type="match status" value="1"/>
</dbReference>
<dbReference type="GO" id="GO:0004674">
    <property type="term" value="F:protein serine/threonine kinase activity"/>
    <property type="evidence" value="ECO:0007669"/>
    <property type="project" value="UniProtKB-KW"/>
</dbReference>
<dbReference type="Proteomes" id="UP000325577">
    <property type="component" value="Linkage Group LG10"/>
</dbReference>
<dbReference type="EMBL" id="CM018033">
    <property type="protein sequence ID" value="KAA8544663.1"/>
    <property type="molecule type" value="Genomic_DNA"/>
</dbReference>
<keyword evidence="1" id="KW-0723">Serine/threonine-protein kinase</keyword>
<dbReference type="PROSITE" id="PS50011">
    <property type="entry name" value="PROTEIN_KINASE_DOM"/>
    <property type="match status" value="1"/>
</dbReference>
<dbReference type="InterPro" id="IPR000719">
    <property type="entry name" value="Prot_kinase_dom"/>
</dbReference>
<dbReference type="OrthoDB" id="193931at2759"/>
<evidence type="ECO:0000313" key="8">
    <source>
        <dbReference type="Proteomes" id="UP000325577"/>
    </source>
</evidence>
<proteinExistence type="predicted"/>
<dbReference type="AlphaFoldDB" id="A0A5J5BNC8"/>
<dbReference type="GO" id="GO:0007165">
    <property type="term" value="P:signal transduction"/>
    <property type="evidence" value="ECO:0007669"/>
    <property type="project" value="TreeGrafter"/>
</dbReference>
<protein>
    <recommendedName>
        <fullName evidence="6">Protein kinase domain-containing protein</fullName>
    </recommendedName>
</protein>
<keyword evidence="2" id="KW-0808">Transferase</keyword>
<keyword evidence="8" id="KW-1185">Reference proteome</keyword>
<feature type="domain" description="Protein kinase" evidence="6">
    <location>
        <begin position="1"/>
        <end position="117"/>
    </location>
</feature>
<keyword evidence="5" id="KW-0067">ATP-binding</keyword>
<evidence type="ECO:0000259" key="6">
    <source>
        <dbReference type="PROSITE" id="PS50011"/>
    </source>
</evidence>
<dbReference type="InterPro" id="IPR011009">
    <property type="entry name" value="Kinase-like_dom_sf"/>
</dbReference>
<keyword evidence="4" id="KW-0418">Kinase</keyword>